<dbReference type="InterPro" id="IPR020891">
    <property type="entry name" value="UPF0758_CS"/>
</dbReference>
<keyword evidence="9" id="KW-1185">Reference proteome</keyword>
<proteinExistence type="inferred from homology"/>
<evidence type="ECO:0000256" key="2">
    <source>
        <dbReference type="ARBA" id="ARBA00022723"/>
    </source>
</evidence>
<dbReference type="GO" id="GO:0006508">
    <property type="term" value="P:proteolysis"/>
    <property type="evidence" value="ECO:0007669"/>
    <property type="project" value="UniProtKB-KW"/>
</dbReference>
<keyword evidence="3" id="KW-0378">Hydrolase</keyword>
<dbReference type="Pfam" id="PF04002">
    <property type="entry name" value="RadC"/>
    <property type="match status" value="1"/>
</dbReference>
<dbReference type="PROSITE" id="PS50249">
    <property type="entry name" value="MPN"/>
    <property type="match status" value="1"/>
</dbReference>
<dbReference type="OrthoDB" id="9804482at2"/>
<dbReference type="NCBIfam" id="NF000642">
    <property type="entry name" value="PRK00024.1"/>
    <property type="match status" value="1"/>
</dbReference>
<evidence type="ECO:0000313" key="8">
    <source>
        <dbReference type="EMBL" id="SEF01480.1"/>
    </source>
</evidence>
<protein>
    <submittedName>
        <fullName evidence="8">DNA repair protein RadC</fullName>
    </submittedName>
</protein>
<reference evidence="8 9" key="1">
    <citation type="submission" date="2016-10" db="EMBL/GenBank/DDBJ databases">
        <authorList>
            <person name="de Groot N.N."/>
        </authorList>
    </citation>
    <scope>NUCLEOTIDE SEQUENCE [LARGE SCALE GENOMIC DNA]</scope>
    <source>
        <strain evidence="8 9">DSM 23553</strain>
    </source>
</reference>
<evidence type="ECO:0000256" key="3">
    <source>
        <dbReference type="ARBA" id="ARBA00022801"/>
    </source>
</evidence>
<dbReference type="SUPFAM" id="SSF47781">
    <property type="entry name" value="RuvA domain 2-like"/>
    <property type="match status" value="1"/>
</dbReference>
<dbReference type="InterPro" id="IPR025657">
    <property type="entry name" value="RadC_JAB"/>
</dbReference>
<dbReference type="Proteomes" id="UP000199448">
    <property type="component" value="Unassembled WGS sequence"/>
</dbReference>
<evidence type="ECO:0000256" key="6">
    <source>
        <dbReference type="RuleBase" id="RU003797"/>
    </source>
</evidence>
<dbReference type="Pfam" id="PF20582">
    <property type="entry name" value="UPF0758_N"/>
    <property type="match status" value="1"/>
</dbReference>
<keyword evidence="2" id="KW-0479">Metal-binding</keyword>
<dbReference type="InterPro" id="IPR046778">
    <property type="entry name" value="UPF0758_N"/>
</dbReference>
<organism evidence="8 9">
    <name type="scientific">Salinimicrobium catena</name>
    <dbReference type="NCBI Taxonomy" id="390640"/>
    <lineage>
        <taxon>Bacteria</taxon>
        <taxon>Pseudomonadati</taxon>
        <taxon>Bacteroidota</taxon>
        <taxon>Flavobacteriia</taxon>
        <taxon>Flavobacteriales</taxon>
        <taxon>Flavobacteriaceae</taxon>
        <taxon>Salinimicrobium</taxon>
    </lineage>
</organism>
<dbReference type="PROSITE" id="PS01302">
    <property type="entry name" value="UPF0758"/>
    <property type="match status" value="1"/>
</dbReference>
<keyword evidence="5" id="KW-0482">Metalloprotease</keyword>
<dbReference type="AlphaFoldDB" id="A0A1H5NJ51"/>
<gene>
    <name evidence="8" type="ORF">SAMN04488034_104224</name>
</gene>
<keyword evidence="1" id="KW-0645">Protease</keyword>
<evidence type="ECO:0000256" key="5">
    <source>
        <dbReference type="ARBA" id="ARBA00023049"/>
    </source>
</evidence>
<dbReference type="InterPro" id="IPR010994">
    <property type="entry name" value="RuvA_2-like"/>
</dbReference>
<dbReference type="STRING" id="390640.SAMN04488034_104224"/>
<accession>A0A1H5NJ51</accession>
<dbReference type="PANTHER" id="PTHR30471">
    <property type="entry name" value="DNA REPAIR PROTEIN RADC"/>
    <property type="match status" value="1"/>
</dbReference>
<evidence type="ECO:0000259" key="7">
    <source>
        <dbReference type="PROSITE" id="PS50249"/>
    </source>
</evidence>
<dbReference type="NCBIfam" id="TIGR00608">
    <property type="entry name" value="radc"/>
    <property type="match status" value="1"/>
</dbReference>
<dbReference type="RefSeq" id="WP_093113490.1">
    <property type="nucleotide sequence ID" value="NZ_FNGG01000004.1"/>
</dbReference>
<dbReference type="Gene3D" id="3.40.140.10">
    <property type="entry name" value="Cytidine Deaminase, domain 2"/>
    <property type="match status" value="1"/>
</dbReference>
<dbReference type="PANTHER" id="PTHR30471:SF3">
    <property type="entry name" value="UPF0758 PROTEIN YEES-RELATED"/>
    <property type="match status" value="1"/>
</dbReference>
<dbReference type="GO" id="GO:0046872">
    <property type="term" value="F:metal ion binding"/>
    <property type="evidence" value="ECO:0007669"/>
    <property type="project" value="UniProtKB-KW"/>
</dbReference>
<dbReference type="InterPro" id="IPR037518">
    <property type="entry name" value="MPN"/>
</dbReference>
<comment type="similarity">
    <text evidence="6">Belongs to the UPF0758 family.</text>
</comment>
<evidence type="ECO:0000256" key="1">
    <source>
        <dbReference type="ARBA" id="ARBA00022670"/>
    </source>
</evidence>
<dbReference type="EMBL" id="FNUG01000004">
    <property type="protein sequence ID" value="SEF01480.1"/>
    <property type="molecule type" value="Genomic_DNA"/>
</dbReference>
<evidence type="ECO:0000256" key="4">
    <source>
        <dbReference type="ARBA" id="ARBA00022833"/>
    </source>
</evidence>
<keyword evidence="4" id="KW-0862">Zinc</keyword>
<dbReference type="GO" id="GO:0008237">
    <property type="term" value="F:metallopeptidase activity"/>
    <property type="evidence" value="ECO:0007669"/>
    <property type="project" value="UniProtKB-KW"/>
</dbReference>
<name>A0A1H5NJ51_9FLAO</name>
<sequence length="233" mass="25635">MAEGEQTSFTIKNWAQDDRPREKLLQKGRTSLSDAELLAILIGTGSRNQSAVDLCKKVLAKTGNSLNELGRLSVKQLMEFKGIGEAKAVTIVAALELGRRRRTEEAMEKKKITSSASVFELMQPIIGDLPHEEFWIVYLNNSNKVIDRYQLSKGGITGTLVDVRLALKMALELGATSIILAHNHPSGNLNPSNSDKQLTQKLKTAGESLDIKVLDHVIVTDKSYFSFADEGLL</sequence>
<feature type="domain" description="MPN" evidence="7">
    <location>
        <begin position="111"/>
        <end position="233"/>
    </location>
</feature>
<dbReference type="CDD" id="cd08071">
    <property type="entry name" value="MPN_DUF2466"/>
    <property type="match status" value="1"/>
</dbReference>
<evidence type="ECO:0000313" key="9">
    <source>
        <dbReference type="Proteomes" id="UP000199448"/>
    </source>
</evidence>
<dbReference type="InterPro" id="IPR001405">
    <property type="entry name" value="UPF0758"/>
</dbReference>